<proteinExistence type="inferred from homology"/>
<feature type="region of interest" description="Disordered" evidence="5">
    <location>
        <begin position="1"/>
        <end position="29"/>
    </location>
</feature>
<evidence type="ECO:0000256" key="2">
    <source>
        <dbReference type="ARBA" id="ARBA00022801"/>
    </source>
</evidence>
<evidence type="ECO:0000313" key="7">
    <source>
        <dbReference type="Proteomes" id="UP000410984"/>
    </source>
</evidence>
<evidence type="ECO:0000256" key="4">
    <source>
        <dbReference type="HAMAP-Rule" id="MF_00528"/>
    </source>
</evidence>
<feature type="active site" description="Proton acceptor" evidence="4">
    <location>
        <position position="128"/>
    </location>
</feature>
<reference evidence="6 7" key="1">
    <citation type="submission" date="2019-06" db="EMBL/GenBank/DDBJ databases">
        <authorList>
            <person name="Rodrigo-Torres L."/>
            <person name="Arahal R. D."/>
            <person name="Lucena T."/>
        </authorList>
    </citation>
    <scope>NUCLEOTIDE SEQUENCE [LARGE SCALE GENOMIC DNA]</scope>
    <source>
        <strain evidence="6 7">SB0023/3</strain>
    </source>
</reference>
<feature type="site" description="Important for substrate specificity" evidence="4">
    <location>
        <position position="129"/>
    </location>
</feature>
<dbReference type="Gene3D" id="3.90.950.10">
    <property type="match status" value="1"/>
</dbReference>
<comment type="function">
    <text evidence="4">Nucleoside triphosphate pyrophosphatase that hydrolyzes dTTP and UTP. May have a dual role in cell division arrest and in preventing the incorporation of modified nucleotides into cellular nucleic acids.</text>
</comment>
<comment type="catalytic activity">
    <reaction evidence="4">
        <text>dTTP + H2O = dTMP + diphosphate + H(+)</text>
        <dbReference type="Rhea" id="RHEA:28534"/>
        <dbReference type="ChEBI" id="CHEBI:15377"/>
        <dbReference type="ChEBI" id="CHEBI:15378"/>
        <dbReference type="ChEBI" id="CHEBI:33019"/>
        <dbReference type="ChEBI" id="CHEBI:37568"/>
        <dbReference type="ChEBI" id="CHEBI:63528"/>
        <dbReference type="EC" id="3.6.1.9"/>
    </reaction>
</comment>
<keyword evidence="2 4" id="KW-0378">Hydrolase</keyword>
<dbReference type="HAMAP" id="MF_00528">
    <property type="entry name" value="Maf"/>
    <property type="match status" value="1"/>
</dbReference>
<feature type="site" description="Important for substrate specificity" evidence="4">
    <location>
        <position position="212"/>
    </location>
</feature>
<dbReference type="Pfam" id="PF02545">
    <property type="entry name" value="Maf"/>
    <property type="match status" value="1"/>
</dbReference>
<sequence length="256" mass="27721">MFPSEQRFANTRREHPHGFEEPSAPDVAGGAHRDIMTAQTSAAEAATEIAPLPQARLILASASPRRLALLQQIGIEPDALLPANIDESPRKAEAPRDLARRLAREKLAAAEAAMHRSETVPAWLIAADTVVAVGRRVLPKAETPDEAADCLRLLSGRQHRVFTTVCLLTPRGGRRERVVESRVRFKRLSGREIEAYLGSGEWRGKAGGYAIQGLAAAFVVKLVGSHSAVVGLPLYETMSLLEGEGFPVRARWGAMA</sequence>
<dbReference type="NCBIfam" id="NF002401">
    <property type="entry name" value="PRK01441.1"/>
    <property type="match status" value="1"/>
</dbReference>
<evidence type="ECO:0000256" key="3">
    <source>
        <dbReference type="ARBA" id="ARBA00023080"/>
    </source>
</evidence>
<evidence type="ECO:0000313" key="6">
    <source>
        <dbReference type="EMBL" id="VUD69692.1"/>
    </source>
</evidence>
<dbReference type="Proteomes" id="UP000410984">
    <property type="component" value="Unassembled WGS sequence"/>
</dbReference>
<dbReference type="AlphaFoldDB" id="A0A509E6F6"/>
<comment type="cofactor">
    <cofactor evidence="1 4">
        <name>a divalent metal cation</name>
        <dbReference type="ChEBI" id="CHEBI:60240"/>
    </cofactor>
</comment>
<dbReference type="SUPFAM" id="SSF52972">
    <property type="entry name" value="ITPase-like"/>
    <property type="match status" value="1"/>
</dbReference>
<dbReference type="NCBIfam" id="TIGR00172">
    <property type="entry name" value="maf"/>
    <property type="match status" value="1"/>
</dbReference>
<protein>
    <recommendedName>
        <fullName evidence="4">dTTP/UTP pyrophosphatase</fullName>
        <shortName evidence="4">dTTPase/UTPase</shortName>
        <ecNumber evidence="4">3.6.1.9</ecNumber>
    </recommendedName>
    <alternativeName>
        <fullName evidence="4">Nucleoside triphosphate pyrophosphatase</fullName>
    </alternativeName>
    <alternativeName>
        <fullName evidence="4">Nucleotide pyrophosphatase</fullName>
        <shortName evidence="4">Nucleotide PPase</shortName>
    </alternativeName>
</protein>
<dbReference type="GO" id="GO:0036221">
    <property type="term" value="F:UTP diphosphatase activity"/>
    <property type="evidence" value="ECO:0007669"/>
    <property type="project" value="RHEA"/>
</dbReference>
<dbReference type="InterPro" id="IPR003697">
    <property type="entry name" value="Maf-like"/>
</dbReference>
<dbReference type="EMBL" id="CABFPH010000002">
    <property type="protein sequence ID" value="VUD69692.1"/>
    <property type="molecule type" value="Genomic_DNA"/>
</dbReference>
<comment type="similarity">
    <text evidence="4">Belongs to the Maf family. YhdE subfamily.</text>
</comment>
<comment type="caution">
    <text evidence="4">Lacks conserved residue(s) required for the propagation of feature annotation.</text>
</comment>
<feature type="compositionally biased region" description="Basic and acidic residues" evidence="5">
    <location>
        <begin position="11"/>
        <end position="20"/>
    </location>
</feature>
<evidence type="ECO:0000256" key="1">
    <source>
        <dbReference type="ARBA" id="ARBA00001968"/>
    </source>
</evidence>
<comment type="catalytic activity">
    <reaction evidence="4">
        <text>UTP + H2O = UMP + diphosphate + H(+)</text>
        <dbReference type="Rhea" id="RHEA:29395"/>
        <dbReference type="ChEBI" id="CHEBI:15377"/>
        <dbReference type="ChEBI" id="CHEBI:15378"/>
        <dbReference type="ChEBI" id="CHEBI:33019"/>
        <dbReference type="ChEBI" id="CHEBI:46398"/>
        <dbReference type="ChEBI" id="CHEBI:57865"/>
        <dbReference type="EC" id="3.6.1.9"/>
    </reaction>
</comment>
<comment type="subcellular location">
    <subcellularLocation>
        <location evidence="4">Cytoplasm</location>
    </subcellularLocation>
</comment>
<evidence type="ECO:0000256" key="5">
    <source>
        <dbReference type="SAM" id="MobiDB-lite"/>
    </source>
</evidence>
<dbReference type="GO" id="GO:0009117">
    <property type="term" value="P:nucleotide metabolic process"/>
    <property type="evidence" value="ECO:0007669"/>
    <property type="project" value="UniProtKB-KW"/>
</dbReference>
<name>A0A509E6F6_9HYPH</name>
<dbReference type="PANTHER" id="PTHR43213">
    <property type="entry name" value="BIFUNCTIONAL DTTP/UTP PYROPHOSPHATASE/METHYLTRANSFERASE PROTEIN-RELATED"/>
    <property type="match status" value="1"/>
</dbReference>
<organism evidence="6 7">
    <name type="scientific">Methylobacterium symbioticum</name>
    <dbReference type="NCBI Taxonomy" id="2584084"/>
    <lineage>
        <taxon>Bacteria</taxon>
        <taxon>Pseudomonadati</taxon>
        <taxon>Pseudomonadota</taxon>
        <taxon>Alphaproteobacteria</taxon>
        <taxon>Hyphomicrobiales</taxon>
        <taxon>Methylobacteriaceae</taxon>
        <taxon>Methylobacterium</taxon>
    </lineage>
</organism>
<dbReference type="GO" id="GO:0005737">
    <property type="term" value="C:cytoplasm"/>
    <property type="evidence" value="ECO:0007669"/>
    <property type="project" value="UniProtKB-SubCell"/>
</dbReference>
<dbReference type="InterPro" id="IPR029001">
    <property type="entry name" value="ITPase-like_fam"/>
</dbReference>
<dbReference type="EC" id="3.6.1.9" evidence="4"/>
<gene>
    <name evidence="6" type="primary">yhdE</name>
    <name evidence="6" type="ORF">MET9862_00248</name>
</gene>
<feature type="site" description="Important for substrate specificity" evidence="4">
    <location>
        <position position="65"/>
    </location>
</feature>
<keyword evidence="7" id="KW-1185">Reference proteome</keyword>
<dbReference type="GO" id="GO:0036218">
    <property type="term" value="F:dTTP diphosphatase activity"/>
    <property type="evidence" value="ECO:0007669"/>
    <property type="project" value="RHEA"/>
</dbReference>
<dbReference type="PANTHER" id="PTHR43213:SF5">
    <property type="entry name" value="BIFUNCTIONAL DTTP_UTP PYROPHOSPHATASE_METHYLTRANSFERASE PROTEIN-RELATED"/>
    <property type="match status" value="1"/>
</dbReference>
<keyword evidence="3 4" id="KW-0546">Nucleotide metabolism</keyword>
<keyword evidence="4" id="KW-0963">Cytoplasm</keyword>
<accession>A0A509E6F6</accession>
<dbReference type="CDD" id="cd00555">
    <property type="entry name" value="Maf"/>
    <property type="match status" value="1"/>
</dbReference>